<dbReference type="Pfam" id="PF18135">
    <property type="entry name" value="Type_ISP_C"/>
    <property type="match status" value="1"/>
</dbReference>
<keyword evidence="2" id="KW-0489">Methyltransferase</keyword>
<dbReference type="GO" id="GO:0006304">
    <property type="term" value="P:DNA modification"/>
    <property type="evidence" value="ECO:0007669"/>
    <property type="project" value="InterPro"/>
</dbReference>
<keyword evidence="4" id="KW-0949">S-adenosyl-L-methionine</keyword>
<comment type="catalytic activity">
    <reaction evidence="5">
        <text>a 2'-deoxyadenosine in DNA + S-adenosyl-L-methionine = an N(6)-methyl-2'-deoxyadenosine in DNA + S-adenosyl-L-homocysteine + H(+)</text>
        <dbReference type="Rhea" id="RHEA:15197"/>
        <dbReference type="Rhea" id="RHEA-COMP:12418"/>
        <dbReference type="Rhea" id="RHEA-COMP:12419"/>
        <dbReference type="ChEBI" id="CHEBI:15378"/>
        <dbReference type="ChEBI" id="CHEBI:57856"/>
        <dbReference type="ChEBI" id="CHEBI:59789"/>
        <dbReference type="ChEBI" id="CHEBI:90615"/>
        <dbReference type="ChEBI" id="CHEBI:90616"/>
        <dbReference type="EC" id="2.1.1.72"/>
    </reaction>
</comment>
<reference evidence="10" key="1">
    <citation type="journal article" date="2020" name="MBio">
        <title>Horizontal gene transfer to a defensive symbiont with a reduced genome amongst a multipartite beetle microbiome.</title>
        <authorList>
            <person name="Waterworth S.C."/>
            <person name="Florez L.V."/>
            <person name="Rees E.R."/>
            <person name="Hertweck C."/>
            <person name="Kaltenpoth M."/>
            <person name="Kwan J.C."/>
        </authorList>
    </citation>
    <scope>NUCLEOTIDE SEQUENCE [LARGE SCALE GENOMIC DNA]</scope>
</reference>
<evidence type="ECO:0000256" key="4">
    <source>
        <dbReference type="ARBA" id="ARBA00022691"/>
    </source>
</evidence>
<dbReference type="AlphaFoldDB" id="A0A833PGA5"/>
<keyword evidence="3" id="KW-0808">Transferase</keyword>
<dbReference type="GO" id="GO:0009007">
    <property type="term" value="F:site-specific DNA-methyltransferase (adenine-specific) activity"/>
    <property type="evidence" value="ECO:0007669"/>
    <property type="project" value="UniProtKB-EC"/>
</dbReference>
<evidence type="ECO:0000256" key="3">
    <source>
        <dbReference type="ARBA" id="ARBA00022679"/>
    </source>
</evidence>
<dbReference type="Pfam" id="PF22240">
    <property type="entry name" value="ISP_coupler"/>
    <property type="match status" value="1"/>
</dbReference>
<dbReference type="InterPro" id="IPR053980">
    <property type="entry name" value="ISP_coupler"/>
</dbReference>
<dbReference type="InterPro" id="IPR011639">
    <property type="entry name" value="MethylTrfase_TaqI-like_dom"/>
</dbReference>
<dbReference type="InterPro" id="IPR002052">
    <property type="entry name" value="DNA_methylase_N6_adenine_CS"/>
</dbReference>
<evidence type="ECO:0000256" key="2">
    <source>
        <dbReference type="ARBA" id="ARBA00022603"/>
    </source>
</evidence>
<evidence type="ECO:0000259" key="8">
    <source>
        <dbReference type="Pfam" id="PF22240"/>
    </source>
</evidence>
<dbReference type="GO" id="GO:0003676">
    <property type="term" value="F:nucleic acid binding"/>
    <property type="evidence" value="ECO:0007669"/>
    <property type="project" value="InterPro"/>
</dbReference>
<evidence type="ECO:0000256" key="5">
    <source>
        <dbReference type="ARBA" id="ARBA00047942"/>
    </source>
</evidence>
<protein>
    <recommendedName>
        <fullName evidence="1">site-specific DNA-methyltransferase (adenine-specific)</fullName>
        <ecNumber evidence="1">2.1.1.72</ecNumber>
    </recommendedName>
</protein>
<dbReference type="Pfam" id="PF07669">
    <property type="entry name" value="Eco57I"/>
    <property type="match status" value="1"/>
</dbReference>
<accession>A0A833PGA5</accession>
<dbReference type="InterPro" id="IPR050953">
    <property type="entry name" value="N4_N6_ade-DNA_methylase"/>
</dbReference>
<proteinExistence type="predicted"/>
<feature type="domain" description="Type II methyltransferase M.TaqI-like" evidence="6">
    <location>
        <begin position="262"/>
        <end position="369"/>
    </location>
</feature>
<dbReference type="Proteomes" id="UP000490535">
    <property type="component" value="Unassembled WGS sequence"/>
</dbReference>
<evidence type="ECO:0000259" key="7">
    <source>
        <dbReference type="Pfam" id="PF18135"/>
    </source>
</evidence>
<dbReference type="PANTHER" id="PTHR33841:SF1">
    <property type="entry name" value="DNA METHYLTRANSFERASE A"/>
    <property type="match status" value="1"/>
</dbReference>
<evidence type="ECO:0000259" key="6">
    <source>
        <dbReference type="Pfam" id="PF07669"/>
    </source>
</evidence>
<comment type="caution">
    <text evidence="9">The sequence shown here is derived from an EMBL/GenBank/DDBJ whole genome shotgun (WGS) entry which is preliminary data.</text>
</comment>
<dbReference type="GO" id="GO:0032259">
    <property type="term" value="P:methylation"/>
    <property type="evidence" value="ECO:0007669"/>
    <property type="project" value="UniProtKB-KW"/>
</dbReference>
<evidence type="ECO:0000313" key="9">
    <source>
        <dbReference type="EMBL" id="KAF1025692.1"/>
    </source>
</evidence>
<dbReference type="InterPro" id="IPR029063">
    <property type="entry name" value="SAM-dependent_MTases_sf"/>
</dbReference>
<dbReference type="EC" id="2.1.1.72" evidence="1"/>
<dbReference type="PANTHER" id="PTHR33841">
    <property type="entry name" value="DNA METHYLTRANSFERASE YEEA-RELATED"/>
    <property type="match status" value="1"/>
</dbReference>
<dbReference type="EMBL" id="WNDP01000035">
    <property type="protein sequence ID" value="KAF1025692.1"/>
    <property type="molecule type" value="Genomic_DNA"/>
</dbReference>
<dbReference type="Gene3D" id="3.40.50.150">
    <property type="entry name" value="Vaccinia Virus protein VP39"/>
    <property type="match status" value="1"/>
</dbReference>
<dbReference type="SUPFAM" id="SSF53335">
    <property type="entry name" value="S-adenosyl-L-methionine-dependent methyltransferases"/>
    <property type="match status" value="1"/>
</dbReference>
<feature type="domain" description="Type ISP restriction-modification enzyme LLaBIII C-terminal specificity" evidence="7">
    <location>
        <begin position="482"/>
        <end position="859"/>
    </location>
</feature>
<dbReference type="PRINTS" id="PR00507">
    <property type="entry name" value="N12N6MTFRASE"/>
</dbReference>
<evidence type="ECO:0000256" key="1">
    <source>
        <dbReference type="ARBA" id="ARBA00011900"/>
    </source>
</evidence>
<evidence type="ECO:0000313" key="10">
    <source>
        <dbReference type="Proteomes" id="UP000490535"/>
    </source>
</evidence>
<dbReference type="InterPro" id="IPR041635">
    <property type="entry name" value="Type_ISP_LLaBIII_C"/>
</dbReference>
<sequence>MQKTHECEKERAVFEEFAHEIRDDLNNAVSDAEIIEMLAQHLITKPVFDALFDEYSFAANNPMAKAMQKVLDVLDQHQLESETEALQRFYDSVKLRASGIDSAEGKQKIIVELYDKFFRNAFPRMTERLGIVYTPVEVVDFIIHSVNDVLKQEFGKSFADEDVHVLDPFTGTGTFISRLLQSGLIPSDKLVYKYKNEIHANELVLLAYYIAAINIEAVYHSQMVDDYTPFEGICLTDTFQMYEKEDLVDQVLVDNSARRKRQKSLDIQVIIGNPPYSAGQDSANDNNANLKYPLLDNRITETYANSSTAKLKIALYDSYIRAIRWASDRISTQGVIGFVTNAGWIDANTADGLRKCLADEFSSLYIFHLRGNARTSGEQRRKEKDNVFGQGTRTPIAISILVKNPKAEKHGQIYFNDIGDYLSRDEKLEKIANFKSLQGISDTNGWSVITPDEHGDWLNQRDNSFGEFIAIGDKKEKDLPSLFKNYSSGVKTNRDAWVYNFSKENLCANVGKTLDFYNSEVERYKDSNIQLDDVTQFVKLDSQLFSWDIGNKNDLKRLKKYIFNADSLYVSTYRPFTKTNIYFNRNLNNSVYQNFKLFPTSKSENLVICAVGRGESQPFSVLLVNRIFDFKIHYNSQCFPFYLYEQVNQEKNVNSGDLFDESLDLTVTETKYEREDGISDEGLQHFQTAYPSEQIKKEDIFYYTYGLLHSEEYRNRYADNLTKELPRIPCVKKAEDFWAFSKAGRELAHWHLNYETIEPYKATLDTGSTTYNQLTSEDFYVEKMKFAKKGEKGTVIYNKHITVKDIPIEAYDYVVNGKPALEWVMERQGVSTHKDSGIVNDANDWAVETMNNTAYPLELFLRVITVSLETMKIVNALPRLEIEQLG</sequence>
<organism evidence="9 10">
    <name type="scientific">Acinetobacter bereziniae</name>
    <name type="common">Acinetobacter genomosp. 10</name>
    <dbReference type="NCBI Taxonomy" id="106648"/>
    <lineage>
        <taxon>Bacteria</taxon>
        <taxon>Pseudomonadati</taxon>
        <taxon>Pseudomonadota</taxon>
        <taxon>Gammaproteobacteria</taxon>
        <taxon>Moraxellales</taxon>
        <taxon>Moraxellaceae</taxon>
        <taxon>Acinetobacter</taxon>
    </lineage>
</organism>
<name>A0A833PGA5_ACIBZ</name>
<feature type="domain" description="Type ISP restriction-modification enzyme coupler" evidence="8">
    <location>
        <begin position="8"/>
        <end position="105"/>
    </location>
</feature>
<dbReference type="PROSITE" id="PS00092">
    <property type="entry name" value="N6_MTASE"/>
    <property type="match status" value="1"/>
</dbReference>
<gene>
    <name evidence="9" type="ORF">GAK29_01755</name>
</gene>